<proteinExistence type="predicted"/>
<feature type="domain" description="DUF4246" evidence="2">
    <location>
        <begin position="191"/>
        <end position="642"/>
    </location>
</feature>
<dbReference type="AlphaFoldDB" id="A0A4S8LUL9"/>
<reference evidence="3 4" key="1">
    <citation type="journal article" date="2019" name="Nat. Ecol. Evol.">
        <title>Megaphylogeny resolves global patterns of mushroom evolution.</title>
        <authorList>
            <person name="Varga T."/>
            <person name="Krizsan K."/>
            <person name="Foldi C."/>
            <person name="Dima B."/>
            <person name="Sanchez-Garcia M."/>
            <person name="Sanchez-Ramirez S."/>
            <person name="Szollosi G.J."/>
            <person name="Szarkandi J.G."/>
            <person name="Papp V."/>
            <person name="Albert L."/>
            <person name="Andreopoulos W."/>
            <person name="Angelini C."/>
            <person name="Antonin V."/>
            <person name="Barry K.W."/>
            <person name="Bougher N.L."/>
            <person name="Buchanan P."/>
            <person name="Buyck B."/>
            <person name="Bense V."/>
            <person name="Catcheside P."/>
            <person name="Chovatia M."/>
            <person name="Cooper J."/>
            <person name="Damon W."/>
            <person name="Desjardin D."/>
            <person name="Finy P."/>
            <person name="Geml J."/>
            <person name="Haridas S."/>
            <person name="Hughes K."/>
            <person name="Justo A."/>
            <person name="Karasinski D."/>
            <person name="Kautmanova I."/>
            <person name="Kiss B."/>
            <person name="Kocsube S."/>
            <person name="Kotiranta H."/>
            <person name="LaButti K.M."/>
            <person name="Lechner B.E."/>
            <person name="Liimatainen K."/>
            <person name="Lipzen A."/>
            <person name="Lukacs Z."/>
            <person name="Mihaltcheva S."/>
            <person name="Morgado L.N."/>
            <person name="Niskanen T."/>
            <person name="Noordeloos M.E."/>
            <person name="Ohm R.A."/>
            <person name="Ortiz-Santana B."/>
            <person name="Ovrebo C."/>
            <person name="Racz N."/>
            <person name="Riley R."/>
            <person name="Savchenko A."/>
            <person name="Shiryaev A."/>
            <person name="Soop K."/>
            <person name="Spirin V."/>
            <person name="Szebenyi C."/>
            <person name="Tomsovsky M."/>
            <person name="Tulloss R.E."/>
            <person name="Uehling J."/>
            <person name="Grigoriev I.V."/>
            <person name="Vagvolgyi C."/>
            <person name="Papp T."/>
            <person name="Martin F.M."/>
            <person name="Miettinen O."/>
            <person name="Hibbett D.S."/>
            <person name="Nagy L.G."/>
        </authorList>
    </citation>
    <scope>NUCLEOTIDE SEQUENCE [LARGE SCALE GENOMIC DNA]</scope>
    <source>
        <strain evidence="3 4">CBS 962.96</strain>
    </source>
</reference>
<protein>
    <recommendedName>
        <fullName evidence="2">DUF4246 domain-containing protein</fullName>
    </recommendedName>
</protein>
<name>A0A4S8LUL9_DENBC</name>
<dbReference type="PANTHER" id="PTHR33119">
    <property type="entry name" value="IFI3P"/>
    <property type="match status" value="1"/>
</dbReference>
<keyword evidence="1" id="KW-0175">Coiled coil</keyword>
<accession>A0A4S8LUL9</accession>
<sequence length="669" mass="77712">MEEILDQLDTLEDHEVELKRFLGVVHSKNEWYLRANMSLITLWAIEEGLLHRDEQDSLQDSVEYAQWLTSTLEREARILKERLPLFAKAILEKKDWHSKILDEERNLPLKWAVEAELVRKVSSRIPSGPVLDTIEELKSRARCIEADDNQVLTLNTITIPQRLSEDRYQSIHEDVLNQVRYARLSKYGIRTPYLKQKVGVNISDDLVPKSLHEELLRELDLLAIKEPKDFHPGTLSKVQDLIHPSLYPYLAGYTFVSPEATTHIPALQPIPDSSNNPLPNLTPFSPKDSTPKMFQTQMVGTTEYDDPIILRSRYAWIPTIFSVNSSGTDVRIQSYINGLGPREQYPDLYRLLEEVFLIVLPQLEKTVDESNKFELSETPSERRWKERRHLATGGRRLGYSPTVTDRQGWDKLLRKQDREKRSERKEKLKVNQEAHNEKMKWLNRENGDVLHPSITTSSAWKGKDLKVIVKAANYILKPGQEYQGTWHMEGMPHERIAASAIYYYDTNEFVADKGLSFRKLRDAERDFPSWKEYNHEDFQLCFEKPGTSARDVTPDEVDHYPSDWETRDRDEYYSIYKEHTTTPRPMNTGSLSRFIKLGTVQTTGVQQVDPNLADKEKDTGRILTFPNWIQHKVEGLGHRLEDNNEKDSADQTALRKIVKYILLLHLDLG</sequence>
<evidence type="ECO:0000259" key="2">
    <source>
        <dbReference type="Pfam" id="PF14033"/>
    </source>
</evidence>
<dbReference type="PANTHER" id="PTHR33119:SF1">
    <property type="entry name" value="FE2OG DIOXYGENASE DOMAIN-CONTAINING PROTEIN"/>
    <property type="match status" value="1"/>
</dbReference>
<evidence type="ECO:0000313" key="3">
    <source>
        <dbReference type="EMBL" id="THU93244.1"/>
    </source>
</evidence>
<evidence type="ECO:0000256" key="1">
    <source>
        <dbReference type="SAM" id="Coils"/>
    </source>
</evidence>
<dbReference type="InterPro" id="IPR025340">
    <property type="entry name" value="DUF4246"/>
</dbReference>
<dbReference type="InterPro" id="IPR049192">
    <property type="entry name" value="DUF4246_C"/>
</dbReference>
<dbReference type="OrthoDB" id="415532at2759"/>
<feature type="coiled-coil region" evidence="1">
    <location>
        <begin position="413"/>
        <end position="445"/>
    </location>
</feature>
<dbReference type="EMBL" id="ML179254">
    <property type="protein sequence ID" value="THU93244.1"/>
    <property type="molecule type" value="Genomic_DNA"/>
</dbReference>
<keyword evidence="4" id="KW-1185">Reference proteome</keyword>
<gene>
    <name evidence="3" type="ORF">K435DRAFT_197423</name>
</gene>
<evidence type="ECO:0000313" key="4">
    <source>
        <dbReference type="Proteomes" id="UP000297245"/>
    </source>
</evidence>
<dbReference type="Proteomes" id="UP000297245">
    <property type="component" value="Unassembled WGS sequence"/>
</dbReference>
<organism evidence="3 4">
    <name type="scientific">Dendrothele bispora (strain CBS 962.96)</name>
    <dbReference type="NCBI Taxonomy" id="1314807"/>
    <lineage>
        <taxon>Eukaryota</taxon>
        <taxon>Fungi</taxon>
        <taxon>Dikarya</taxon>
        <taxon>Basidiomycota</taxon>
        <taxon>Agaricomycotina</taxon>
        <taxon>Agaricomycetes</taxon>
        <taxon>Agaricomycetidae</taxon>
        <taxon>Agaricales</taxon>
        <taxon>Agaricales incertae sedis</taxon>
        <taxon>Dendrothele</taxon>
    </lineage>
</organism>
<dbReference type="Pfam" id="PF14033">
    <property type="entry name" value="DUF4246"/>
    <property type="match status" value="1"/>
</dbReference>